<dbReference type="PANTHER" id="PTHR21666">
    <property type="entry name" value="PEPTIDASE-RELATED"/>
    <property type="match status" value="1"/>
</dbReference>
<dbReference type="InterPro" id="IPR016047">
    <property type="entry name" value="M23ase_b-sheet_dom"/>
</dbReference>
<sequence length="350" mass="36540">MAPPAATPAPVTGYGSRQLGRVGGPDGKSPDGVRTGGGPTLGPGSPGTPFHPVIAPAPFTDRSCHPRRTHVTQCDGQGGRAAVSAFVPTVVVCQDERMRSPSIGRRPRFAYPVMLLLAPTLVAGCAAGARPAATPSNVWDGPSAVATAEQSGAPVPTPGRPSASPSPTPARTDLRHVFPVRAGNVAYHPTHSVYPGTDIFADCGEPVVAVTDGRILEVSRVDRFDKRGPLGPYNGGLSVSLLGDDGVRYYGSHLSVVATGVDAGVRVRAGQQLGRVGRTGNANNVCHLHFGISPACRGHDDWWIRRGVIWPARYLDSWRKHGNRAPAAEVVAWQRRHGCPKAPTTTSGAG</sequence>
<dbReference type="SUPFAM" id="SSF51261">
    <property type="entry name" value="Duplicated hybrid motif"/>
    <property type="match status" value="1"/>
</dbReference>
<feature type="region of interest" description="Disordered" evidence="1">
    <location>
        <begin position="132"/>
        <end position="172"/>
    </location>
</feature>
<comment type="caution">
    <text evidence="3">The sequence shown here is derived from an EMBL/GenBank/DDBJ whole genome shotgun (WGS) entry which is preliminary data.</text>
</comment>
<dbReference type="PANTHER" id="PTHR21666:SF270">
    <property type="entry name" value="MUREIN HYDROLASE ACTIVATOR ENVC"/>
    <property type="match status" value="1"/>
</dbReference>
<feature type="domain" description="M23ase beta-sheet core" evidence="2">
    <location>
        <begin position="195"/>
        <end position="293"/>
    </location>
</feature>
<evidence type="ECO:0000256" key="1">
    <source>
        <dbReference type="SAM" id="MobiDB-lite"/>
    </source>
</evidence>
<protein>
    <recommendedName>
        <fullName evidence="2">M23ase beta-sheet core domain-containing protein</fullName>
    </recommendedName>
</protein>
<feature type="region of interest" description="Disordered" evidence="1">
    <location>
        <begin position="1"/>
        <end position="66"/>
    </location>
</feature>
<dbReference type="Proteomes" id="UP001500307">
    <property type="component" value="Unassembled WGS sequence"/>
</dbReference>
<name>A0ABP8SZR8_9ACTN</name>
<keyword evidence="4" id="KW-1185">Reference proteome</keyword>
<reference evidence="4" key="1">
    <citation type="journal article" date="2019" name="Int. J. Syst. Evol. Microbiol.">
        <title>The Global Catalogue of Microorganisms (GCM) 10K type strain sequencing project: providing services to taxonomists for standard genome sequencing and annotation.</title>
        <authorList>
            <consortium name="The Broad Institute Genomics Platform"/>
            <consortium name="The Broad Institute Genome Sequencing Center for Infectious Disease"/>
            <person name="Wu L."/>
            <person name="Ma J."/>
        </authorList>
    </citation>
    <scope>NUCLEOTIDE SEQUENCE [LARGE SCALE GENOMIC DNA]</scope>
    <source>
        <strain evidence="4">JCM 3175</strain>
    </source>
</reference>
<proteinExistence type="predicted"/>
<evidence type="ECO:0000259" key="2">
    <source>
        <dbReference type="Pfam" id="PF01551"/>
    </source>
</evidence>
<dbReference type="CDD" id="cd12797">
    <property type="entry name" value="M23_peptidase"/>
    <property type="match status" value="1"/>
</dbReference>
<organism evidence="3 4">
    <name type="scientific">Micromonospora coerulea</name>
    <dbReference type="NCBI Taxonomy" id="47856"/>
    <lineage>
        <taxon>Bacteria</taxon>
        <taxon>Bacillati</taxon>
        <taxon>Actinomycetota</taxon>
        <taxon>Actinomycetes</taxon>
        <taxon>Micromonosporales</taxon>
        <taxon>Micromonosporaceae</taxon>
        <taxon>Micromonospora</taxon>
    </lineage>
</organism>
<evidence type="ECO:0000313" key="3">
    <source>
        <dbReference type="EMBL" id="GAA4578715.1"/>
    </source>
</evidence>
<dbReference type="InterPro" id="IPR011055">
    <property type="entry name" value="Dup_hybrid_motif"/>
</dbReference>
<accession>A0ABP8SZR8</accession>
<gene>
    <name evidence="3" type="ORF">GCM10023176_55170</name>
</gene>
<evidence type="ECO:0000313" key="4">
    <source>
        <dbReference type="Proteomes" id="UP001500307"/>
    </source>
</evidence>
<feature type="compositionally biased region" description="Pro residues" evidence="1">
    <location>
        <begin position="155"/>
        <end position="168"/>
    </location>
</feature>
<dbReference type="EMBL" id="BAABGU010000043">
    <property type="protein sequence ID" value="GAA4578715.1"/>
    <property type="molecule type" value="Genomic_DNA"/>
</dbReference>
<dbReference type="InterPro" id="IPR050570">
    <property type="entry name" value="Cell_wall_metabolism_enzyme"/>
</dbReference>
<dbReference type="Gene3D" id="2.70.70.10">
    <property type="entry name" value="Glucose Permease (Domain IIA)"/>
    <property type="match status" value="1"/>
</dbReference>
<feature type="compositionally biased region" description="Gly residues" evidence="1">
    <location>
        <begin position="34"/>
        <end position="45"/>
    </location>
</feature>
<dbReference type="Pfam" id="PF01551">
    <property type="entry name" value="Peptidase_M23"/>
    <property type="match status" value="1"/>
</dbReference>